<evidence type="ECO:0000256" key="5">
    <source>
        <dbReference type="ARBA" id="ARBA00023136"/>
    </source>
</evidence>
<dbReference type="Proteomes" id="UP000216475">
    <property type="component" value="Unassembled WGS sequence"/>
</dbReference>
<feature type="transmembrane region" description="Helical" evidence="6">
    <location>
        <begin position="7"/>
        <end position="30"/>
    </location>
</feature>
<feature type="transmembrane region" description="Helical" evidence="6">
    <location>
        <begin position="138"/>
        <end position="171"/>
    </location>
</feature>
<comment type="similarity">
    <text evidence="2 6">Belongs to the 4-toluene sulfonate uptake permease (TSUP) (TC 2.A.102) family.</text>
</comment>
<feature type="transmembrane region" description="Helical" evidence="6">
    <location>
        <begin position="36"/>
        <end position="69"/>
    </location>
</feature>
<name>A0A268HCE5_9BACI</name>
<comment type="caution">
    <text evidence="7">The sequence shown here is derived from an EMBL/GenBank/DDBJ whole genome shotgun (WGS) entry which is preliminary data.</text>
</comment>
<dbReference type="EMBL" id="NPBH01000045">
    <property type="protein sequence ID" value="PAE07563.1"/>
    <property type="molecule type" value="Genomic_DNA"/>
</dbReference>
<dbReference type="PANTHER" id="PTHR43701">
    <property type="entry name" value="MEMBRANE TRANSPORTER PROTEIN MJ0441-RELATED"/>
    <property type="match status" value="1"/>
</dbReference>
<sequence>MDVSFILTLFIIGVFGSLLSGLLGVGGAIINYPLLLYIPILFGFTGFNAYEVSGIVAVQVFFATLSGVLSYRKGAYLNKRLILFMGSAVLTGSFIGSLGSQMLPEASINLVYGILAVIAAVMMFIPKKGKDDLDLNQVTFSGVLAASLGFLVGIGAGIVGAGGAFLLVPIMLVVLKIPIRMTLATSLAITFVSSIGAAAGKLSTNQVPLVPAIIIVVASLIAAPIGTMIGKKMNVKMLQIILTLLITATAIKVWIDIII</sequence>
<reference evidence="7 8" key="1">
    <citation type="submission" date="2017-07" db="EMBL/GenBank/DDBJ databases">
        <title>Isolation and whole genome analysis of endospore-forming bacteria from heroin.</title>
        <authorList>
            <person name="Kalinowski J."/>
            <person name="Ahrens B."/>
            <person name="Al-Dilaimi A."/>
            <person name="Winkler A."/>
            <person name="Wibberg D."/>
            <person name="Schleenbecker U."/>
            <person name="Ruckert C."/>
            <person name="Wolfel R."/>
            <person name="Grass G."/>
        </authorList>
    </citation>
    <scope>NUCLEOTIDE SEQUENCE [LARGE SCALE GENOMIC DNA]</scope>
    <source>
        <strain evidence="7 8">7509</strain>
    </source>
</reference>
<feature type="transmembrane region" description="Helical" evidence="6">
    <location>
        <begin position="207"/>
        <end position="225"/>
    </location>
</feature>
<accession>A0A268HCE5</accession>
<dbReference type="GO" id="GO:0005886">
    <property type="term" value="C:plasma membrane"/>
    <property type="evidence" value="ECO:0007669"/>
    <property type="project" value="UniProtKB-SubCell"/>
</dbReference>
<dbReference type="InterPro" id="IPR051598">
    <property type="entry name" value="TSUP/Inactive_protease-like"/>
</dbReference>
<dbReference type="AlphaFoldDB" id="A0A268HCE5"/>
<evidence type="ECO:0000313" key="7">
    <source>
        <dbReference type="EMBL" id="PAE07563.1"/>
    </source>
</evidence>
<protein>
    <recommendedName>
        <fullName evidence="6">Probable membrane transporter protein</fullName>
    </recommendedName>
</protein>
<feature type="transmembrane region" description="Helical" evidence="6">
    <location>
        <begin position="237"/>
        <end position="255"/>
    </location>
</feature>
<evidence type="ECO:0000256" key="4">
    <source>
        <dbReference type="ARBA" id="ARBA00022989"/>
    </source>
</evidence>
<proteinExistence type="inferred from homology"/>
<gene>
    <name evidence="7" type="ORF">CHI12_10575</name>
</gene>
<keyword evidence="6" id="KW-1003">Cell membrane</keyword>
<keyword evidence="5 6" id="KW-0472">Membrane</keyword>
<organism evidence="7 8">
    <name type="scientific">Terribacillus saccharophilus</name>
    <dbReference type="NCBI Taxonomy" id="361277"/>
    <lineage>
        <taxon>Bacteria</taxon>
        <taxon>Bacillati</taxon>
        <taxon>Bacillota</taxon>
        <taxon>Bacilli</taxon>
        <taxon>Bacillales</taxon>
        <taxon>Bacillaceae</taxon>
        <taxon>Terribacillus</taxon>
    </lineage>
</organism>
<feature type="transmembrane region" description="Helical" evidence="6">
    <location>
        <begin position="106"/>
        <end position="126"/>
    </location>
</feature>
<dbReference type="InterPro" id="IPR002781">
    <property type="entry name" value="TM_pro_TauE-like"/>
</dbReference>
<dbReference type="PANTHER" id="PTHR43701:SF13">
    <property type="entry name" value="MEMBRANE TRANSPORTER PROTEIN YRKJ-RELATED"/>
    <property type="match status" value="1"/>
</dbReference>
<keyword evidence="4 6" id="KW-1133">Transmembrane helix</keyword>
<feature type="transmembrane region" description="Helical" evidence="6">
    <location>
        <begin position="177"/>
        <end position="200"/>
    </location>
</feature>
<evidence type="ECO:0000256" key="3">
    <source>
        <dbReference type="ARBA" id="ARBA00022692"/>
    </source>
</evidence>
<evidence type="ECO:0000256" key="1">
    <source>
        <dbReference type="ARBA" id="ARBA00004141"/>
    </source>
</evidence>
<feature type="transmembrane region" description="Helical" evidence="6">
    <location>
        <begin position="81"/>
        <end position="100"/>
    </location>
</feature>
<evidence type="ECO:0000256" key="6">
    <source>
        <dbReference type="RuleBase" id="RU363041"/>
    </source>
</evidence>
<keyword evidence="3 6" id="KW-0812">Transmembrane</keyword>
<comment type="subcellular location">
    <subcellularLocation>
        <location evidence="6">Cell membrane</location>
        <topology evidence="6">Multi-pass membrane protein</topology>
    </subcellularLocation>
    <subcellularLocation>
        <location evidence="1">Membrane</location>
        <topology evidence="1">Multi-pass membrane protein</topology>
    </subcellularLocation>
</comment>
<evidence type="ECO:0000256" key="2">
    <source>
        <dbReference type="ARBA" id="ARBA00009142"/>
    </source>
</evidence>
<dbReference type="RefSeq" id="WP_095270434.1">
    <property type="nucleotide sequence ID" value="NZ_NPBH01000045.1"/>
</dbReference>
<evidence type="ECO:0000313" key="8">
    <source>
        <dbReference type="Proteomes" id="UP000216475"/>
    </source>
</evidence>
<dbReference type="Pfam" id="PF01925">
    <property type="entry name" value="TauE"/>
    <property type="match status" value="1"/>
</dbReference>